<feature type="region of interest" description="Disordered" evidence="6">
    <location>
        <begin position="1"/>
        <end position="81"/>
    </location>
</feature>
<evidence type="ECO:0000256" key="1">
    <source>
        <dbReference type="ARBA" id="ARBA00004604"/>
    </source>
</evidence>
<feature type="region of interest" description="Disordered" evidence="6">
    <location>
        <begin position="124"/>
        <end position="153"/>
    </location>
</feature>
<dbReference type="AlphaFoldDB" id="A0A851TAY4"/>
<proteinExistence type="inferred from homology"/>
<comment type="similarity">
    <text evidence="2">Belongs to the AROS family.</text>
</comment>
<dbReference type="PANTHER" id="PTHR31454">
    <property type="entry name" value="ACTIVE REGULATOR OF SIRT1"/>
    <property type="match status" value="1"/>
</dbReference>
<dbReference type="Pfam" id="PF15684">
    <property type="entry name" value="AROS"/>
    <property type="match status" value="1"/>
</dbReference>
<comment type="subcellular location">
    <subcellularLocation>
        <location evidence="1">Nucleus</location>
        <location evidence="1">Nucleolus</location>
    </subcellularLocation>
</comment>
<feature type="compositionally biased region" description="Gly residues" evidence="6">
    <location>
        <begin position="17"/>
        <end position="28"/>
    </location>
</feature>
<keyword evidence="8" id="KW-1185">Reference proteome</keyword>
<dbReference type="EMBL" id="WBNA01000185">
    <property type="protein sequence ID" value="NXD13122.1"/>
    <property type="molecule type" value="Genomic_DNA"/>
</dbReference>
<dbReference type="PRINTS" id="PR02029">
    <property type="entry name" value="ACTREGSIRT1"/>
</dbReference>
<protein>
    <recommendedName>
        <fullName evidence="3">Active regulator of SIRT1</fullName>
    </recommendedName>
    <alternativeName>
        <fullName evidence="5">40S ribosomal protein S19-binding protein 1</fullName>
    </alternativeName>
</protein>
<dbReference type="PANTHER" id="PTHR31454:SF2">
    <property type="entry name" value="ACTIVE REGULATOR OF SIRT1"/>
    <property type="match status" value="1"/>
</dbReference>
<evidence type="ECO:0000256" key="4">
    <source>
        <dbReference type="ARBA" id="ARBA00023242"/>
    </source>
</evidence>
<evidence type="ECO:0000256" key="3">
    <source>
        <dbReference type="ARBA" id="ARBA00016855"/>
    </source>
</evidence>
<evidence type="ECO:0000313" key="7">
    <source>
        <dbReference type="EMBL" id="NXD13122.1"/>
    </source>
</evidence>
<sequence>MSASLLRRGLELLEAPGSGGGAGPGRAGPGVLRARRLGNAVPVCPTGRGKAPRGPGGPRAAGTAKRRKAAPGPARSRATVKGRAVKSAIEEYCKKKAVDHLKANLLYMTSGRYIADKAVTQQVLAQNSGRKSKDRPPEKKEEKKEKKKSEGTVFTEEDFRKFEREYFGTA</sequence>
<evidence type="ECO:0000256" key="6">
    <source>
        <dbReference type="SAM" id="MobiDB-lite"/>
    </source>
</evidence>
<organism evidence="7 8">
    <name type="scientific">Nothocercus nigrocapillus</name>
    <dbReference type="NCBI Taxonomy" id="1977171"/>
    <lineage>
        <taxon>Eukaryota</taxon>
        <taxon>Metazoa</taxon>
        <taxon>Chordata</taxon>
        <taxon>Craniata</taxon>
        <taxon>Vertebrata</taxon>
        <taxon>Euteleostomi</taxon>
        <taxon>Archelosauria</taxon>
        <taxon>Archosauria</taxon>
        <taxon>Dinosauria</taxon>
        <taxon>Saurischia</taxon>
        <taxon>Theropoda</taxon>
        <taxon>Coelurosauria</taxon>
        <taxon>Aves</taxon>
        <taxon>Palaeognathae</taxon>
        <taxon>Tinamiformes</taxon>
        <taxon>Tinamidae</taxon>
        <taxon>Nothocercus</taxon>
    </lineage>
</organism>
<dbReference type="Proteomes" id="UP000661971">
    <property type="component" value="Unassembled WGS sequence"/>
</dbReference>
<evidence type="ECO:0000313" key="8">
    <source>
        <dbReference type="Proteomes" id="UP000661971"/>
    </source>
</evidence>
<dbReference type="GO" id="GO:0005730">
    <property type="term" value="C:nucleolus"/>
    <property type="evidence" value="ECO:0007669"/>
    <property type="project" value="UniProtKB-SubCell"/>
</dbReference>
<evidence type="ECO:0000256" key="5">
    <source>
        <dbReference type="ARBA" id="ARBA00032748"/>
    </source>
</evidence>
<reference evidence="8" key="1">
    <citation type="submission" date="2023-07" db="EMBL/GenBank/DDBJ databases">
        <title>Bird 10,000 Genomes (B10K) Project - Family phase.</title>
        <authorList>
            <person name="Zhang G."/>
        </authorList>
    </citation>
    <scope>NUCLEOTIDE SEQUENCE [LARGE SCALE GENOMIC DNA]</scope>
</reference>
<name>A0A851TAY4_9AVES</name>
<accession>A0A851TAY4</accession>
<dbReference type="GO" id="GO:0019899">
    <property type="term" value="F:enzyme binding"/>
    <property type="evidence" value="ECO:0007669"/>
    <property type="project" value="TreeGrafter"/>
</dbReference>
<comment type="caution">
    <text evidence="7">The sequence shown here is derived from an EMBL/GenBank/DDBJ whole genome shotgun (WGS) entry which is preliminary data.</text>
</comment>
<evidence type="ECO:0000256" key="2">
    <source>
        <dbReference type="ARBA" id="ARBA00007318"/>
    </source>
</evidence>
<feature type="compositionally biased region" description="Basic and acidic residues" evidence="6">
    <location>
        <begin position="134"/>
        <end position="150"/>
    </location>
</feature>
<keyword evidence="4" id="KW-0539">Nucleus</keyword>
<dbReference type="InterPro" id="IPR023262">
    <property type="entry name" value="AROS"/>
</dbReference>
<feature type="non-terminal residue" evidence="7">
    <location>
        <position position="170"/>
    </location>
</feature>
<feature type="non-terminal residue" evidence="7">
    <location>
        <position position="1"/>
    </location>
</feature>
<gene>
    <name evidence="7" type="primary">Rps19bp1</name>
    <name evidence="7" type="ORF">NOTNIG_R03422</name>
</gene>